<dbReference type="GO" id="GO:0034472">
    <property type="term" value="P:snRNA 3'-end processing"/>
    <property type="evidence" value="ECO:0007669"/>
    <property type="project" value="TreeGrafter"/>
</dbReference>
<reference evidence="5" key="3">
    <citation type="submission" date="2015-06" db="UniProtKB">
        <authorList>
            <consortium name="EnsemblMetazoa"/>
        </authorList>
    </citation>
    <scope>IDENTIFICATION</scope>
</reference>
<dbReference type="GO" id="GO:0032039">
    <property type="term" value="C:integrator complex"/>
    <property type="evidence" value="ECO:0007669"/>
    <property type="project" value="TreeGrafter"/>
</dbReference>
<dbReference type="InterPro" id="IPR051113">
    <property type="entry name" value="Integrator_subunit6"/>
</dbReference>
<keyword evidence="6" id="KW-1185">Reference proteome</keyword>
<evidence type="ECO:0000313" key="4">
    <source>
        <dbReference type="EMBL" id="ELU15043.1"/>
    </source>
</evidence>
<dbReference type="EMBL" id="KB294061">
    <property type="protein sequence ID" value="ELU15043.1"/>
    <property type="molecule type" value="Genomic_DNA"/>
</dbReference>
<dbReference type="OMA" id="SMALNCV"/>
<evidence type="ECO:0000313" key="6">
    <source>
        <dbReference type="Proteomes" id="UP000014760"/>
    </source>
</evidence>
<dbReference type="Pfam" id="PF15300">
    <property type="entry name" value="INT_SG_DDX_CT_C"/>
    <property type="match status" value="1"/>
</dbReference>
<feature type="domain" description="INTS6/SAGE1/DDX26B/CT45 C-terminal" evidence="2">
    <location>
        <begin position="454"/>
        <end position="515"/>
    </location>
</feature>
<feature type="region of interest" description="Disordered" evidence="1">
    <location>
        <begin position="348"/>
        <end position="383"/>
    </location>
</feature>
<dbReference type="EnsemblMetazoa" id="CapteT170208">
    <property type="protein sequence ID" value="CapteP170208"/>
    <property type="gene ID" value="CapteG170208"/>
</dbReference>
<dbReference type="Proteomes" id="UP000014760">
    <property type="component" value="Unassembled WGS sequence"/>
</dbReference>
<dbReference type="InterPro" id="IPR057413">
    <property type="entry name" value="Beta-barrel_INTS6"/>
</dbReference>
<dbReference type="AlphaFoldDB" id="R7V847"/>
<proteinExistence type="predicted"/>
<dbReference type="Pfam" id="PF25462">
    <property type="entry name" value="Beta-barrel_INTS6"/>
    <property type="match status" value="1"/>
</dbReference>
<accession>R7V847</accession>
<feature type="domain" description="Integrator complex subunit 6-like beta-barrel" evidence="3">
    <location>
        <begin position="6"/>
        <end position="123"/>
    </location>
</feature>
<gene>
    <name evidence="4" type="ORF">CAPTEDRAFT_170208</name>
</gene>
<dbReference type="OrthoDB" id="9449012at2759"/>
<dbReference type="FunCoup" id="R7V847">
    <property type="interactions" value="1589"/>
</dbReference>
<dbReference type="InterPro" id="IPR029307">
    <property type="entry name" value="INT_SG_DDX_CT_C"/>
</dbReference>
<sequence length="538" mass="61574">MKGYSVGHWPIPESFWPDLNSASLPPRTAHPVVRFSCTPCDPMAIDNLPFDKYEMEPSPLTQYILERRQPNMVWQVYISNSAKYNELGHPFGYIKASSNLAQVNLFVMPYNYPVLLPLIDELYKVHKMKPTPKWRQQFDGYLKTMPVYYSTPLKKALGRMSALVPDQMDNCLSYSVVSYLKKLKNQAKLEYDKLVGSVGHKPFQAESIKVVTKSKQSFLERSDFNQLLQNYGKDMATLKQEVGSYTSLTLATKDSIVQPQTYKNAFDIPRNILLAQVNRMRTNFLKLRTAASHKHLHNMSVQDMGNYQEYLKKMPAPLREIETAPARQHTFGNPFKVNKNLMIDETDEAMPGQSSNRKRMADTPPSSPRTNKRKPGPVPRDVSARCLLSPVPQQMLSPAYSHDVKSSDEDSDVEGPPLLIDAEFEETVEPQNGIDIEEHSIPLMKMSNKKAQIHNQKIKEQVVREVKRPGKNYSLIFNQLNGVQGSLEMRRSLVQGVRQEALRFKRRLLEKMLEEFEQSMIAAEPVLRNNNVQKAIAR</sequence>
<reference evidence="6" key="1">
    <citation type="submission" date="2012-12" db="EMBL/GenBank/DDBJ databases">
        <authorList>
            <person name="Hellsten U."/>
            <person name="Grimwood J."/>
            <person name="Chapman J.A."/>
            <person name="Shapiro H."/>
            <person name="Aerts A."/>
            <person name="Otillar R.P."/>
            <person name="Terry A.Y."/>
            <person name="Boore J.L."/>
            <person name="Simakov O."/>
            <person name="Marletaz F."/>
            <person name="Cho S.-J."/>
            <person name="Edsinger-Gonzales E."/>
            <person name="Havlak P."/>
            <person name="Kuo D.-H."/>
            <person name="Larsson T."/>
            <person name="Lv J."/>
            <person name="Arendt D."/>
            <person name="Savage R."/>
            <person name="Osoegawa K."/>
            <person name="de Jong P."/>
            <person name="Lindberg D.R."/>
            <person name="Seaver E.C."/>
            <person name="Weisblat D.A."/>
            <person name="Putnam N.H."/>
            <person name="Grigoriev I.V."/>
            <person name="Rokhsar D.S."/>
        </authorList>
    </citation>
    <scope>NUCLEOTIDE SEQUENCE</scope>
    <source>
        <strain evidence="6">I ESC-2004</strain>
    </source>
</reference>
<dbReference type="EMBL" id="AMQN01004639">
    <property type="status" value="NOT_ANNOTATED_CDS"/>
    <property type="molecule type" value="Genomic_DNA"/>
</dbReference>
<evidence type="ECO:0000259" key="2">
    <source>
        <dbReference type="Pfam" id="PF15300"/>
    </source>
</evidence>
<name>R7V847_CAPTE</name>
<reference evidence="4 6" key="2">
    <citation type="journal article" date="2013" name="Nature">
        <title>Insights into bilaterian evolution from three spiralian genomes.</title>
        <authorList>
            <person name="Simakov O."/>
            <person name="Marletaz F."/>
            <person name="Cho S.J."/>
            <person name="Edsinger-Gonzales E."/>
            <person name="Havlak P."/>
            <person name="Hellsten U."/>
            <person name="Kuo D.H."/>
            <person name="Larsson T."/>
            <person name="Lv J."/>
            <person name="Arendt D."/>
            <person name="Savage R."/>
            <person name="Osoegawa K."/>
            <person name="de Jong P."/>
            <person name="Grimwood J."/>
            <person name="Chapman J.A."/>
            <person name="Shapiro H."/>
            <person name="Aerts A."/>
            <person name="Otillar R.P."/>
            <person name="Terry A.Y."/>
            <person name="Boore J.L."/>
            <person name="Grigoriev I.V."/>
            <person name="Lindberg D.R."/>
            <person name="Seaver E.C."/>
            <person name="Weisblat D.A."/>
            <person name="Putnam N.H."/>
            <person name="Rokhsar D.S."/>
        </authorList>
    </citation>
    <scope>NUCLEOTIDE SEQUENCE</scope>
    <source>
        <strain evidence="4 6">I ESC-2004</strain>
    </source>
</reference>
<evidence type="ECO:0000313" key="5">
    <source>
        <dbReference type="EnsemblMetazoa" id="CapteP170208"/>
    </source>
</evidence>
<dbReference type="PANTHER" id="PTHR12957">
    <property type="entry name" value="DEAD/H BOX POLYPEPTIDE 26/DICE1-RELATED"/>
    <property type="match status" value="1"/>
</dbReference>
<protein>
    <submittedName>
        <fullName evidence="4 5">Uncharacterized protein</fullName>
    </submittedName>
</protein>
<evidence type="ECO:0000259" key="3">
    <source>
        <dbReference type="Pfam" id="PF25462"/>
    </source>
</evidence>
<dbReference type="PANTHER" id="PTHR12957:SF2">
    <property type="entry name" value="INTEGRATOR COMPLEX SUBUNIT 6"/>
    <property type="match status" value="1"/>
</dbReference>
<evidence type="ECO:0000256" key="1">
    <source>
        <dbReference type="SAM" id="MobiDB-lite"/>
    </source>
</evidence>
<dbReference type="STRING" id="283909.R7V847"/>
<dbReference type="HOGENOM" id="CLU_006789_1_0_1"/>
<organism evidence="4">
    <name type="scientific">Capitella teleta</name>
    <name type="common">Polychaete worm</name>
    <dbReference type="NCBI Taxonomy" id="283909"/>
    <lineage>
        <taxon>Eukaryota</taxon>
        <taxon>Metazoa</taxon>
        <taxon>Spiralia</taxon>
        <taxon>Lophotrochozoa</taxon>
        <taxon>Annelida</taxon>
        <taxon>Polychaeta</taxon>
        <taxon>Sedentaria</taxon>
        <taxon>Scolecida</taxon>
        <taxon>Capitellidae</taxon>
        <taxon>Capitella</taxon>
    </lineage>
</organism>